<evidence type="ECO:0000259" key="3">
    <source>
        <dbReference type="Pfam" id="PF02557"/>
    </source>
</evidence>
<dbReference type="PROSITE" id="PS51257">
    <property type="entry name" value="PROKAR_LIPOPROTEIN"/>
    <property type="match status" value="1"/>
</dbReference>
<dbReference type="InterPro" id="IPR052179">
    <property type="entry name" value="DD-CPase-like"/>
</dbReference>
<dbReference type="InterPro" id="IPR003709">
    <property type="entry name" value="VanY-like_core_dom"/>
</dbReference>
<dbReference type="eggNOG" id="COG1876">
    <property type="taxonomic scope" value="Bacteria"/>
</dbReference>
<dbReference type="Pfam" id="PF02557">
    <property type="entry name" value="VanY"/>
    <property type="match status" value="1"/>
</dbReference>
<dbReference type="SUPFAM" id="SSF55166">
    <property type="entry name" value="Hedgehog/DD-peptidase"/>
    <property type="match status" value="1"/>
</dbReference>
<proteinExistence type="predicted"/>
<dbReference type="AlphaFoldDB" id="K9ECF7"/>
<dbReference type="PATRIC" id="fig|883081.3.peg.71"/>
<keyword evidence="2" id="KW-0732">Signal</keyword>
<dbReference type="CDD" id="cd14852">
    <property type="entry name" value="LD-carboxypeptidase"/>
    <property type="match status" value="1"/>
</dbReference>
<dbReference type="EMBL" id="AGXA01000002">
    <property type="protein sequence ID" value="EKU94343.1"/>
    <property type="molecule type" value="Genomic_DNA"/>
</dbReference>
<dbReference type="PANTHER" id="PTHR34385">
    <property type="entry name" value="D-ALANYL-D-ALANINE CARBOXYPEPTIDASE"/>
    <property type="match status" value="1"/>
</dbReference>
<dbReference type="HOGENOM" id="CLU_054193_3_0_9"/>
<dbReference type="GO" id="GO:0008233">
    <property type="term" value="F:peptidase activity"/>
    <property type="evidence" value="ECO:0007669"/>
    <property type="project" value="InterPro"/>
</dbReference>
<feature type="chain" id="PRO_5038411841" description="D-alanyl-D-alanine carboxypeptidase-like core domain-containing protein" evidence="2">
    <location>
        <begin position="19"/>
        <end position="258"/>
    </location>
</feature>
<feature type="region of interest" description="Disordered" evidence="1">
    <location>
        <begin position="36"/>
        <end position="64"/>
    </location>
</feature>
<protein>
    <recommendedName>
        <fullName evidence="3">D-alanyl-D-alanine carboxypeptidase-like core domain-containing protein</fullName>
    </recommendedName>
</protein>
<dbReference type="OrthoDB" id="9792074at2"/>
<feature type="domain" description="D-alanyl-D-alanine carboxypeptidase-like core" evidence="3">
    <location>
        <begin position="102"/>
        <end position="230"/>
    </location>
</feature>
<dbReference type="PANTHER" id="PTHR34385:SF1">
    <property type="entry name" value="PEPTIDOGLYCAN L-ALANYL-D-GLUTAMATE ENDOPEPTIDASE CWLK"/>
    <property type="match status" value="1"/>
</dbReference>
<dbReference type="GO" id="GO:0006508">
    <property type="term" value="P:proteolysis"/>
    <property type="evidence" value="ECO:0007669"/>
    <property type="project" value="InterPro"/>
</dbReference>
<gene>
    <name evidence="4" type="ORF">HMPREF9698_00071</name>
</gene>
<organism evidence="4 5">
    <name type="scientific">Alloiococcus otitis ATCC 51267</name>
    <dbReference type="NCBI Taxonomy" id="883081"/>
    <lineage>
        <taxon>Bacteria</taxon>
        <taxon>Bacillati</taxon>
        <taxon>Bacillota</taxon>
        <taxon>Bacilli</taxon>
        <taxon>Lactobacillales</taxon>
        <taxon>Carnobacteriaceae</taxon>
        <taxon>Alloiococcus</taxon>
    </lineage>
</organism>
<evidence type="ECO:0000313" key="5">
    <source>
        <dbReference type="Proteomes" id="UP000009875"/>
    </source>
</evidence>
<dbReference type="Gene3D" id="3.30.1380.10">
    <property type="match status" value="1"/>
</dbReference>
<accession>K9ECF7</accession>
<dbReference type="Proteomes" id="UP000009875">
    <property type="component" value="Unassembled WGS sequence"/>
</dbReference>
<reference evidence="4 5" key="1">
    <citation type="submission" date="2012-09" db="EMBL/GenBank/DDBJ databases">
        <title>The Genome Sequence of Alloiococcus otitis ATCC 51267.</title>
        <authorList>
            <consortium name="The Broad Institute Genome Sequencing Platform"/>
            <person name="Earl A."/>
            <person name="Ward D."/>
            <person name="Feldgarden M."/>
            <person name="Gevers D."/>
            <person name="Huys G."/>
            <person name="Walker B."/>
            <person name="Young S.K."/>
            <person name="Zeng Q."/>
            <person name="Gargeya S."/>
            <person name="Fitzgerald M."/>
            <person name="Haas B."/>
            <person name="Abouelleil A."/>
            <person name="Alvarado L."/>
            <person name="Arachchi H.M."/>
            <person name="Berlin A.M."/>
            <person name="Chapman S.B."/>
            <person name="Goldberg J."/>
            <person name="Griggs A."/>
            <person name="Gujja S."/>
            <person name="Hansen M."/>
            <person name="Howarth C."/>
            <person name="Imamovic A."/>
            <person name="Larimer J."/>
            <person name="McCowen C."/>
            <person name="Montmayeur A."/>
            <person name="Murphy C."/>
            <person name="Neiman D."/>
            <person name="Pearson M."/>
            <person name="Priest M."/>
            <person name="Roberts A."/>
            <person name="Saif S."/>
            <person name="Shea T."/>
            <person name="Sisk P."/>
            <person name="Sykes S."/>
            <person name="Wortman J."/>
            <person name="Nusbaum C."/>
            <person name="Birren B."/>
        </authorList>
    </citation>
    <scope>NUCLEOTIDE SEQUENCE [LARGE SCALE GENOMIC DNA]</scope>
    <source>
        <strain evidence="4 5">ATCC 51267</strain>
    </source>
</reference>
<dbReference type="RefSeq" id="WP_003776177.1">
    <property type="nucleotide sequence ID" value="NZ_JH992957.1"/>
</dbReference>
<dbReference type="STRING" id="883081.HMPREF9698_00071"/>
<keyword evidence="5" id="KW-1185">Reference proteome</keyword>
<evidence type="ECO:0000256" key="1">
    <source>
        <dbReference type="SAM" id="MobiDB-lite"/>
    </source>
</evidence>
<sequence length="258" mass="28765">MKKIMNLMTILASLSLLVACGPKEGPVNQLDQAQVEEGPGADQAGDDKELEEDQTPSIQVHPHNPSHVTALVNKDHSLPEDYAPSDLVQVQVPTVFDNSEANQLRQEAADQLVELFQEASEQGFKLFARSGYRSYATQADLFANYVQANGLEAAQTFSAQAGTSEHQTGLAMDITSPEVDYALTESYIDTEPGQWLANNAHRFGFIMRYPQGKEDITGYQFEPWHYRYFGPELASYLFENDLTYEEFLAEDEAADIID</sequence>
<dbReference type="InterPro" id="IPR058193">
    <property type="entry name" value="VanY/YodJ_core_dom"/>
</dbReference>
<evidence type="ECO:0000256" key="2">
    <source>
        <dbReference type="SAM" id="SignalP"/>
    </source>
</evidence>
<evidence type="ECO:0000313" key="4">
    <source>
        <dbReference type="EMBL" id="EKU94343.1"/>
    </source>
</evidence>
<comment type="caution">
    <text evidence="4">The sequence shown here is derived from an EMBL/GenBank/DDBJ whole genome shotgun (WGS) entry which is preliminary data.</text>
</comment>
<dbReference type="InterPro" id="IPR009045">
    <property type="entry name" value="Zn_M74/Hedgehog-like"/>
</dbReference>
<name>K9ECF7_9LACT</name>
<feature type="signal peptide" evidence="2">
    <location>
        <begin position="1"/>
        <end position="18"/>
    </location>
</feature>